<feature type="transmembrane region" description="Helical" evidence="1">
    <location>
        <begin position="153"/>
        <end position="173"/>
    </location>
</feature>
<accession>D7ML04</accession>
<gene>
    <name evidence="2" type="ORF">ARALYDRAFT_331222</name>
</gene>
<evidence type="ECO:0000313" key="2">
    <source>
        <dbReference type="EMBL" id="EFH40120.1"/>
    </source>
</evidence>
<keyword evidence="1" id="KW-0812">Transmembrane</keyword>
<proteinExistence type="predicted"/>
<dbReference type="PANTHER" id="PTHR46235">
    <property type="entry name" value="PHD FINGER-CONTAINING PROTEIN DDB_G0268158"/>
    <property type="match status" value="1"/>
</dbReference>
<keyword evidence="1" id="KW-0472">Membrane</keyword>
<protein>
    <recommendedName>
        <fullName evidence="4">DNA (cytosine-5)-methyltransferase 1 replication foci domain-containing protein</fullName>
    </recommendedName>
</protein>
<evidence type="ECO:0000313" key="3">
    <source>
        <dbReference type="Proteomes" id="UP000008694"/>
    </source>
</evidence>
<dbReference type="AlphaFoldDB" id="D7ML04"/>
<dbReference type="Gramene" id="fgenesh1_pm.C_scaffold_8000565">
    <property type="protein sequence ID" value="fgenesh1_pm.C_scaffold_8000565"/>
    <property type="gene ID" value="fgenesh1_pm.C_scaffold_8000565"/>
</dbReference>
<dbReference type="EMBL" id="GL348720">
    <property type="protein sequence ID" value="EFH40120.1"/>
    <property type="molecule type" value="Genomic_DNA"/>
</dbReference>
<organism evidence="3">
    <name type="scientific">Arabidopsis lyrata subsp. lyrata</name>
    <name type="common">Lyre-leaved rock-cress</name>
    <dbReference type="NCBI Taxonomy" id="81972"/>
    <lineage>
        <taxon>Eukaryota</taxon>
        <taxon>Viridiplantae</taxon>
        <taxon>Streptophyta</taxon>
        <taxon>Embryophyta</taxon>
        <taxon>Tracheophyta</taxon>
        <taxon>Spermatophyta</taxon>
        <taxon>Magnoliopsida</taxon>
        <taxon>eudicotyledons</taxon>
        <taxon>Gunneridae</taxon>
        <taxon>Pentapetalae</taxon>
        <taxon>rosids</taxon>
        <taxon>malvids</taxon>
        <taxon>Brassicales</taxon>
        <taxon>Brassicaceae</taxon>
        <taxon>Camelineae</taxon>
        <taxon>Arabidopsis</taxon>
    </lineage>
</organism>
<keyword evidence="1" id="KW-1133">Transmembrane helix</keyword>
<evidence type="ECO:0008006" key="4">
    <source>
        <dbReference type="Google" id="ProtNLM"/>
    </source>
</evidence>
<keyword evidence="3" id="KW-1185">Reference proteome</keyword>
<dbReference type="PANTHER" id="PTHR46235:SF13">
    <property type="entry name" value="EDM2-LIKE PROTEIN1"/>
    <property type="match status" value="1"/>
</dbReference>
<dbReference type="Proteomes" id="UP000008694">
    <property type="component" value="Unassembled WGS sequence"/>
</dbReference>
<evidence type="ECO:0000256" key="1">
    <source>
        <dbReference type="SAM" id="Phobius"/>
    </source>
</evidence>
<sequence>MEWSEEEGEILPDSVDEYYFVDQSDTPVKFCDVPLNVDSTDSSGSPVFLRGNINSGDESFSKLVKGWNFELSVDEHPKIEVLLHGMMHWITLQSPRKSYEALIRTTLVTLQFLHFVKRNPDASSDDVWNSLQTLDGYDWNTIKRDEDLSKSKVCFSLVGLFYTYFLCVCFDFVCFRFESLLLLSGYLRIQNTD</sequence>
<name>D7ML04_ARALL</name>
<reference evidence="3" key="1">
    <citation type="journal article" date="2011" name="Nat. Genet.">
        <title>The Arabidopsis lyrata genome sequence and the basis of rapid genome size change.</title>
        <authorList>
            <person name="Hu T.T."/>
            <person name="Pattyn P."/>
            <person name="Bakker E.G."/>
            <person name="Cao J."/>
            <person name="Cheng J.-F."/>
            <person name="Clark R.M."/>
            <person name="Fahlgren N."/>
            <person name="Fawcett J.A."/>
            <person name="Grimwood J."/>
            <person name="Gundlach H."/>
            <person name="Haberer G."/>
            <person name="Hollister J.D."/>
            <person name="Ossowski S."/>
            <person name="Ottilar R.P."/>
            <person name="Salamov A.A."/>
            <person name="Schneeberger K."/>
            <person name="Spannagl M."/>
            <person name="Wang X."/>
            <person name="Yang L."/>
            <person name="Nasrallah M.E."/>
            <person name="Bergelson J."/>
            <person name="Carrington J.C."/>
            <person name="Gaut B.S."/>
            <person name="Schmutz J."/>
            <person name="Mayer K.F.X."/>
            <person name="Van de Peer Y."/>
            <person name="Grigoriev I.V."/>
            <person name="Nordborg M."/>
            <person name="Weigel D."/>
            <person name="Guo Y.-L."/>
        </authorList>
    </citation>
    <scope>NUCLEOTIDE SEQUENCE [LARGE SCALE GENOMIC DNA]</scope>
    <source>
        <strain evidence="3">cv. MN47</strain>
    </source>
</reference>
<dbReference type="HOGENOM" id="CLU_1535072_0_0_1"/>
<dbReference type="STRING" id="81972.D7ML04"/>